<proteinExistence type="inferred from homology"/>
<evidence type="ECO:0000256" key="3">
    <source>
        <dbReference type="RuleBase" id="RU000489"/>
    </source>
</evidence>
<feature type="signal peptide" evidence="5">
    <location>
        <begin position="1"/>
        <end position="18"/>
    </location>
</feature>
<dbReference type="PROSITE" id="PS51910">
    <property type="entry name" value="GH18_2"/>
    <property type="match status" value="1"/>
</dbReference>
<comment type="caution">
    <text evidence="7">The sequence shown here is derived from an EMBL/GenBank/DDBJ whole genome shotgun (WGS) entry which is preliminary data.</text>
</comment>
<dbReference type="PANTHER" id="PTHR11177:SF390">
    <property type="entry name" value="CHITINASE 11"/>
    <property type="match status" value="1"/>
</dbReference>
<keyword evidence="1 3" id="KW-0378">Hydrolase</keyword>
<protein>
    <submittedName>
        <fullName evidence="7">Chitinase-like protein</fullName>
    </submittedName>
</protein>
<sequence length="401" mass="46326">MKLKILIFSLFFFIISSSSPSLSVQQQDQFKFKRVCYLRPEANFPIDRIIEQNLCTHIIIAFVSIGEQSELSYDQNVADFIRICRQSIDSNVMNSNVKLMFSIGGGGAGGWKMASSTDTRRKHFVNSILQFIREYQLDGVDIDWEFPAWPKKLFQYFERNDFIDLLHEIRNGFNQMEHETGKHLILSAAVAAQFVIIQHSYRAKEMAKFVDFINLMTYDYFIYKWYFPYVGHNSPLHSPLLIPFDNGPAKTFTVKWSAEYWTKIGMPKHKIMVGIPTYGKRYILFHEAANFPGAIAIKGEDDMSYSEVCAFLKRNNTIMKYDGVANVPYAYNQREWISFENIESASKKAEWICMNNFGGIMIFSLNADDYRQQCSSSSSSIQLFPIHMAIRDTVINNYGGD</sequence>
<dbReference type="PROSITE" id="PS01095">
    <property type="entry name" value="GH18_1"/>
    <property type="match status" value="1"/>
</dbReference>
<dbReference type="InterPro" id="IPR001579">
    <property type="entry name" value="Glyco_hydro_18_chit_AS"/>
</dbReference>
<dbReference type="GO" id="GO:0005576">
    <property type="term" value="C:extracellular region"/>
    <property type="evidence" value="ECO:0007669"/>
    <property type="project" value="TreeGrafter"/>
</dbReference>
<dbReference type="GO" id="GO:0008061">
    <property type="term" value="F:chitin binding"/>
    <property type="evidence" value="ECO:0007669"/>
    <property type="project" value="InterPro"/>
</dbReference>
<feature type="domain" description="GH18" evidence="6">
    <location>
        <begin position="32"/>
        <end position="397"/>
    </location>
</feature>
<dbReference type="InterPro" id="IPR017853">
    <property type="entry name" value="GH"/>
</dbReference>
<evidence type="ECO:0000256" key="5">
    <source>
        <dbReference type="SAM" id="SignalP"/>
    </source>
</evidence>
<dbReference type="Gene3D" id="3.10.50.10">
    <property type="match status" value="1"/>
</dbReference>
<dbReference type="InterPro" id="IPR001223">
    <property type="entry name" value="Glyco_hydro18_cat"/>
</dbReference>
<reference evidence="7" key="2">
    <citation type="journal article" date="2021" name="World Allergy Organ. J.">
        <title>Chromosome-level assembly of Dermatophagoides farinae genome and transcriptome reveals two novel allergens Der f 37 and Der f 39.</title>
        <authorList>
            <person name="Chen J."/>
            <person name="Cai Z."/>
            <person name="Fan D."/>
            <person name="Hu J."/>
            <person name="Hou Y."/>
            <person name="He Y."/>
            <person name="Zhang Z."/>
            <person name="Zhao Z."/>
            <person name="Gao P."/>
            <person name="Hu W."/>
            <person name="Sun J."/>
            <person name="Li J."/>
            <person name="Ji K."/>
        </authorList>
    </citation>
    <scope>NUCLEOTIDE SEQUENCE</scope>
    <source>
        <strain evidence="7">JKM2019</strain>
    </source>
</reference>
<evidence type="ECO:0000313" key="7">
    <source>
        <dbReference type="EMBL" id="KAH7645339.1"/>
    </source>
</evidence>
<gene>
    <name evidence="7" type="ORF">HUG17_0877</name>
</gene>
<dbReference type="PANTHER" id="PTHR11177">
    <property type="entry name" value="CHITINASE"/>
    <property type="match status" value="1"/>
</dbReference>
<evidence type="ECO:0000256" key="4">
    <source>
        <dbReference type="RuleBase" id="RU004453"/>
    </source>
</evidence>
<dbReference type="SUPFAM" id="SSF51445">
    <property type="entry name" value="(Trans)glycosidases"/>
    <property type="match status" value="1"/>
</dbReference>
<dbReference type="InterPro" id="IPR011583">
    <property type="entry name" value="Chitinase_II/V-like_cat"/>
</dbReference>
<evidence type="ECO:0000256" key="2">
    <source>
        <dbReference type="ARBA" id="ARBA00023295"/>
    </source>
</evidence>
<dbReference type="GO" id="GO:0006032">
    <property type="term" value="P:chitin catabolic process"/>
    <property type="evidence" value="ECO:0007669"/>
    <property type="project" value="TreeGrafter"/>
</dbReference>
<dbReference type="SUPFAM" id="SSF54556">
    <property type="entry name" value="Chitinase insertion domain"/>
    <property type="match status" value="1"/>
</dbReference>
<dbReference type="GO" id="GO:0004568">
    <property type="term" value="F:chitinase activity"/>
    <property type="evidence" value="ECO:0007669"/>
    <property type="project" value="UniProtKB-ARBA"/>
</dbReference>
<keyword evidence="5" id="KW-0732">Signal</keyword>
<keyword evidence="2 3" id="KW-0326">Glycosidase</keyword>
<dbReference type="Proteomes" id="UP000828236">
    <property type="component" value="Unassembled WGS sequence"/>
</dbReference>
<comment type="similarity">
    <text evidence="4">Belongs to the glycosyl hydrolase 18 family.</text>
</comment>
<dbReference type="InterPro" id="IPR029070">
    <property type="entry name" value="Chitinase_insertion_sf"/>
</dbReference>
<evidence type="ECO:0000256" key="1">
    <source>
        <dbReference type="ARBA" id="ARBA00022801"/>
    </source>
</evidence>
<evidence type="ECO:0000259" key="6">
    <source>
        <dbReference type="PROSITE" id="PS51910"/>
    </source>
</evidence>
<dbReference type="InterPro" id="IPR050314">
    <property type="entry name" value="Glycosyl_Hydrlase_18"/>
</dbReference>
<feature type="chain" id="PRO_5039235589" evidence="5">
    <location>
        <begin position="19"/>
        <end position="401"/>
    </location>
</feature>
<dbReference type="GO" id="GO:0005975">
    <property type="term" value="P:carbohydrate metabolic process"/>
    <property type="evidence" value="ECO:0007669"/>
    <property type="project" value="InterPro"/>
</dbReference>
<dbReference type="Gene3D" id="3.20.20.80">
    <property type="entry name" value="Glycosidases"/>
    <property type="match status" value="1"/>
</dbReference>
<dbReference type="AlphaFoldDB" id="A0A9D4SK17"/>
<organism evidence="7">
    <name type="scientific">Dermatophagoides farinae</name>
    <name type="common">American house dust mite</name>
    <dbReference type="NCBI Taxonomy" id="6954"/>
    <lineage>
        <taxon>Eukaryota</taxon>
        <taxon>Metazoa</taxon>
        <taxon>Ecdysozoa</taxon>
        <taxon>Arthropoda</taxon>
        <taxon>Chelicerata</taxon>
        <taxon>Arachnida</taxon>
        <taxon>Acari</taxon>
        <taxon>Acariformes</taxon>
        <taxon>Sarcoptiformes</taxon>
        <taxon>Astigmata</taxon>
        <taxon>Psoroptidia</taxon>
        <taxon>Analgoidea</taxon>
        <taxon>Pyroglyphidae</taxon>
        <taxon>Dermatophagoidinae</taxon>
        <taxon>Dermatophagoides</taxon>
    </lineage>
</organism>
<dbReference type="Pfam" id="PF00704">
    <property type="entry name" value="Glyco_hydro_18"/>
    <property type="match status" value="1"/>
</dbReference>
<name>A0A9D4SK17_DERFA</name>
<dbReference type="SMART" id="SM00636">
    <property type="entry name" value="Glyco_18"/>
    <property type="match status" value="1"/>
</dbReference>
<dbReference type="OrthoDB" id="10066324at2759"/>
<dbReference type="EMBL" id="SDOV01000001">
    <property type="protein sequence ID" value="KAH7645339.1"/>
    <property type="molecule type" value="Genomic_DNA"/>
</dbReference>
<accession>A0A9D4SK17</accession>
<reference evidence="7" key="1">
    <citation type="submission" date="2020-06" db="EMBL/GenBank/DDBJ databases">
        <authorList>
            <person name="Ji K."/>
            <person name="Li J."/>
        </authorList>
    </citation>
    <scope>NUCLEOTIDE SEQUENCE</scope>
    <source>
        <strain evidence="7">JKM2019</strain>
        <tissue evidence="7">Whole body</tissue>
    </source>
</reference>